<keyword evidence="1" id="KW-0285">Flavoprotein</keyword>
<evidence type="ECO:0000256" key="1">
    <source>
        <dbReference type="ARBA" id="ARBA00022630"/>
    </source>
</evidence>
<dbReference type="SUPFAM" id="SSF54373">
    <property type="entry name" value="FAD-linked reductases, C-terminal domain"/>
    <property type="match status" value="1"/>
</dbReference>
<proteinExistence type="predicted"/>
<dbReference type="PANTHER" id="PTHR46720:SF3">
    <property type="entry name" value="FAD-BINDING DOMAIN-CONTAINING PROTEIN-RELATED"/>
    <property type="match status" value="1"/>
</dbReference>
<dbReference type="OrthoDB" id="417877at2759"/>
<accession>A0A0B7F6S5</accession>
<keyword evidence="3" id="KW-0560">Oxidoreductase</keyword>
<evidence type="ECO:0000259" key="4">
    <source>
        <dbReference type="Pfam" id="PF01494"/>
    </source>
</evidence>
<dbReference type="InterPro" id="IPR002938">
    <property type="entry name" value="FAD-bd"/>
</dbReference>
<dbReference type="Proteomes" id="UP000059188">
    <property type="component" value="Unassembled WGS sequence"/>
</dbReference>
<keyword evidence="6" id="KW-1185">Reference proteome</keyword>
<reference evidence="5 6" key="1">
    <citation type="submission" date="2014-11" db="EMBL/GenBank/DDBJ databases">
        <authorList>
            <person name="Wibberg Daniel"/>
        </authorList>
    </citation>
    <scope>NUCLEOTIDE SEQUENCE [LARGE SCALE GENOMIC DNA]</scope>
    <source>
        <strain evidence="5">Rhizoctonia solani AG1-IB 7/3/14</strain>
    </source>
</reference>
<evidence type="ECO:0000313" key="5">
    <source>
        <dbReference type="EMBL" id="CEL53240.1"/>
    </source>
</evidence>
<dbReference type="GO" id="GO:0016491">
    <property type="term" value="F:oxidoreductase activity"/>
    <property type="evidence" value="ECO:0007669"/>
    <property type="project" value="UniProtKB-KW"/>
</dbReference>
<dbReference type="SUPFAM" id="SSF51905">
    <property type="entry name" value="FAD/NAD(P)-binding domain"/>
    <property type="match status" value="1"/>
</dbReference>
<dbReference type="PANTHER" id="PTHR46720">
    <property type="entry name" value="HYDROXYLASE, PUTATIVE (AFU_ORTHOLOGUE AFUA_3G01460)-RELATED"/>
    <property type="match status" value="1"/>
</dbReference>
<evidence type="ECO:0000256" key="3">
    <source>
        <dbReference type="ARBA" id="ARBA00023002"/>
    </source>
</evidence>
<feature type="domain" description="FAD-binding" evidence="4">
    <location>
        <begin position="66"/>
        <end position="181"/>
    </location>
</feature>
<name>A0A0B7F6S5_THACB</name>
<dbReference type="PRINTS" id="PR00420">
    <property type="entry name" value="RNGMNOXGNASE"/>
</dbReference>
<organism evidence="5 6">
    <name type="scientific">Thanatephorus cucumeris (strain AG1-IB / isolate 7/3/14)</name>
    <name type="common">Lettuce bottom rot fungus</name>
    <name type="synonym">Rhizoctonia solani</name>
    <dbReference type="NCBI Taxonomy" id="1108050"/>
    <lineage>
        <taxon>Eukaryota</taxon>
        <taxon>Fungi</taxon>
        <taxon>Dikarya</taxon>
        <taxon>Basidiomycota</taxon>
        <taxon>Agaricomycotina</taxon>
        <taxon>Agaricomycetes</taxon>
        <taxon>Cantharellales</taxon>
        <taxon>Ceratobasidiaceae</taxon>
        <taxon>Rhizoctonia</taxon>
        <taxon>Rhizoctonia solani AG-1</taxon>
    </lineage>
</organism>
<keyword evidence="2" id="KW-0274">FAD</keyword>
<dbReference type="InterPro" id="IPR036188">
    <property type="entry name" value="FAD/NAD-bd_sf"/>
</dbReference>
<dbReference type="EMBL" id="LN679111">
    <property type="protein sequence ID" value="CEL53240.1"/>
    <property type="molecule type" value="Genomic_DNA"/>
</dbReference>
<evidence type="ECO:0000256" key="2">
    <source>
        <dbReference type="ARBA" id="ARBA00022827"/>
    </source>
</evidence>
<dbReference type="InterPro" id="IPR051104">
    <property type="entry name" value="FAD_monoxygenase"/>
</dbReference>
<gene>
    <name evidence="5" type="primary">salA</name>
    <name evidence="5" type="ORF">RSOLAG1IB_06206</name>
</gene>
<evidence type="ECO:0000313" key="6">
    <source>
        <dbReference type="Proteomes" id="UP000059188"/>
    </source>
</evidence>
<dbReference type="Pfam" id="PF01494">
    <property type="entry name" value="FAD_binding_3"/>
    <property type="match status" value="1"/>
</dbReference>
<dbReference type="AlphaFoldDB" id="A0A0B7F6S5"/>
<dbReference type="GO" id="GO:0071949">
    <property type="term" value="F:FAD binding"/>
    <property type="evidence" value="ECO:0007669"/>
    <property type="project" value="InterPro"/>
</dbReference>
<dbReference type="GO" id="GO:0044550">
    <property type="term" value="P:secondary metabolite biosynthetic process"/>
    <property type="evidence" value="ECO:0007669"/>
    <property type="project" value="TreeGrafter"/>
</dbReference>
<dbReference type="Gene3D" id="3.50.50.60">
    <property type="entry name" value="FAD/NAD(P)-binding domain"/>
    <property type="match status" value="1"/>
</dbReference>
<sequence>MIPIDKFLKGVPTKMGEHYSKIPQMFLGKDRHILIFPINQYRTINAVAFSTDRSQWPERPKLKEGEPWMQKSTQEEMIAQFSGWADDIIDILKCIDEPTKWALHELNPTLNTYVDGTVCIAGDAAHAGTPHQGALAGQAIEDALFLTWLLSQPSIKRANLADALQVYDAVRRPRANKVTKTSFEAGEIYEFALERTGSDFAKLREELESRYNWIWEHDYEEDFVKGREEMKSRGLI</sequence>
<protein>
    <recommendedName>
        <fullName evidence="4">FAD-binding domain-containing protein</fullName>
    </recommendedName>
</protein>